<evidence type="ECO:0000256" key="4">
    <source>
        <dbReference type="ARBA" id="ARBA00022679"/>
    </source>
</evidence>
<evidence type="ECO:0000256" key="7">
    <source>
        <dbReference type="ARBA" id="ARBA00022989"/>
    </source>
</evidence>
<dbReference type="FunFam" id="3.90.550.50:FF:000001">
    <property type="entry name" value="Hexosyltransferase"/>
    <property type="match status" value="1"/>
</dbReference>
<comment type="similarity">
    <text evidence="2 11">Belongs to the glycosyltransferase 31 family.</text>
</comment>
<dbReference type="EMBL" id="JH815848">
    <property type="protein sequence ID" value="EKC32046.1"/>
    <property type="molecule type" value="Genomic_DNA"/>
</dbReference>
<dbReference type="Gene3D" id="3.90.550.50">
    <property type="match status" value="1"/>
</dbReference>
<evidence type="ECO:0000256" key="3">
    <source>
        <dbReference type="ARBA" id="ARBA00022676"/>
    </source>
</evidence>
<keyword evidence="5" id="KW-0812">Transmembrane</keyword>
<dbReference type="AlphaFoldDB" id="K1RD49"/>
<evidence type="ECO:0000256" key="11">
    <source>
        <dbReference type="RuleBase" id="RU363063"/>
    </source>
</evidence>
<evidence type="ECO:0000256" key="6">
    <source>
        <dbReference type="ARBA" id="ARBA00022968"/>
    </source>
</evidence>
<evidence type="ECO:0000313" key="12">
    <source>
        <dbReference type="EMBL" id="EKC32046.1"/>
    </source>
</evidence>
<keyword evidence="7" id="KW-1133">Transmembrane helix</keyword>
<evidence type="ECO:0000256" key="8">
    <source>
        <dbReference type="ARBA" id="ARBA00023034"/>
    </source>
</evidence>
<dbReference type="InParanoid" id="K1RD49"/>
<dbReference type="SUPFAM" id="SSF53448">
    <property type="entry name" value="Nucleotide-diphospho-sugar transferases"/>
    <property type="match status" value="1"/>
</dbReference>
<keyword evidence="6" id="KW-0735">Signal-anchor</keyword>
<dbReference type="InterPro" id="IPR029044">
    <property type="entry name" value="Nucleotide-diphossugar_trans"/>
</dbReference>
<dbReference type="HOGENOM" id="CLU_036849_2_3_1"/>
<evidence type="ECO:0000256" key="5">
    <source>
        <dbReference type="ARBA" id="ARBA00022692"/>
    </source>
</evidence>
<proteinExistence type="inferred from homology"/>
<dbReference type="GO" id="GO:0000139">
    <property type="term" value="C:Golgi membrane"/>
    <property type="evidence" value="ECO:0007669"/>
    <property type="project" value="UniProtKB-SubCell"/>
</dbReference>
<dbReference type="PANTHER" id="PTHR11214">
    <property type="entry name" value="BETA-1,3-N-ACETYLGLUCOSAMINYLTRANSFERASE"/>
    <property type="match status" value="1"/>
</dbReference>
<protein>
    <recommendedName>
        <fullName evidence="11">Hexosyltransferase</fullName>
        <ecNumber evidence="11">2.4.1.-</ecNumber>
    </recommendedName>
</protein>
<dbReference type="Pfam" id="PF01762">
    <property type="entry name" value="Galactosyl_T"/>
    <property type="match status" value="1"/>
</dbReference>
<sequence length="321" mass="37335">MDYNDWRGRHRLKLISKIKGGNGSHRILDEIAKTVIWNVSESINVHLPEPLCEKRLVILIIISSAVQHFQQRNAIRNSWCKTDLNNKYSWQCVFLLGQPEDSGNSFDMSKKLQKEKERYNDILQGSYTDTYRNLTLKVMHGLSWATHRCPAKFVLKTDDDCFVNTHLLYDLILHHQDVNNLYIGSVSRDAEKKKVIRNINNRWHVLETDYKHEYYPSYASGAGYLMSWDTIEKIVSISPYIKPIPIEDAYIGILAQAKDIIPSNSARFVLMSDGWTLCNYAYLVVIHQVDYHQQEKLTRQSVRATETCRGGRSQGEMYTWN</sequence>
<keyword evidence="8 11" id="KW-0333">Golgi apparatus</keyword>
<comment type="subcellular location">
    <subcellularLocation>
        <location evidence="1 11">Golgi apparatus membrane</location>
        <topology evidence="1 11">Single-pass type II membrane protein</topology>
    </subcellularLocation>
</comment>
<evidence type="ECO:0000256" key="9">
    <source>
        <dbReference type="ARBA" id="ARBA00023136"/>
    </source>
</evidence>
<keyword evidence="10" id="KW-0325">Glycoprotein</keyword>
<keyword evidence="3 11" id="KW-0328">Glycosyltransferase</keyword>
<name>K1RD49_MAGGI</name>
<evidence type="ECO:0000256" key="1">
    <source>
        <dbReference type="ARBA" id="ARBA00004323"/>
    </source>
</evidence>
<dbReference type="EC" id="2.4.1.-" evidence="11"/>
<evidence type="ECO:0000256" key="2">
    <source>
        <dbReference type="ARBA" id="ARBA00008661"/>
    </source>
</evidence>
<evidence type="ECO:0000256" key="10">
    <source>
        <dbReference type="ARBA" id="ARBA00023180"/>
    </source>
</evidence>
<keyword evidence="9" id="KW-0472">Membrane</keyword>
<organism evidence="12">
    <name type="scientific">Magallana gigas</name>
    <name type="common">Pacific oyster</name>
    <name type="synonym">Crassostrea gigas</name>
    <dbReference type="NCBI Taxonomy" id="29159"/>
    <lineage>
        <taxon>Eukaryota</taxon>
        <taxon>Metazoa</taxon>
        <taxon>Spiralia</taxon>
        <taxon>Lophotrochozoa</taxon>
        <taxon>Mollusca</taxon>
        <taxon>Bivalvia</taxon>
        <taxon>Autobranchia</taxon>
        <taxon>Pteriomorphia</taxon>
        <taxon>Ostreida</taxon>
        <taxon>Ostreoidea</taxon>
        <taxon>Ostreidae</taxon>
        <taxon>Magallana</taxon>
    </lineage>
</organism>
<reference evidence="12" key="1">
    <citation type="journal article" date="2012" name="Nature">
        <title>The oyster genome reveals stress adaptation and complexity of shell formation.</title>
        <authorList>
            <person name="Zhang G."/>
            <person name="Fang X."/>
            <person name="Guo X."/>
            <person name="Li L."/>
            <person name="Luo R."/>
            <person name="Xu F."/>
            <person name="Yang P."/>
            <person name="Zhang L."/>
            <person name="Wang X."/>
            <person name="Qi H."/>
            <person name="Xiong Z."/>
            <person name="Que H."/>
            <person name="Xie Y."/>
            <person name="Holland P.W."/>
            <person name="Paps J."/>
            <person name="Zhu Y."/>
            <person name="Wu F."/>
            <person name="Chen Y."/>
            <person name="Wang J."/>
            <person name="Peng C."/>
            <person name="Meng J."/>
            <person name="Yang L."/>
            <person name="Liu J."/>
            <person name="Wen B."/>
            <person name="Zhang N."/>
            <person name="Huang Z."/>
            <person name="Zhu Q."/>
            <person name="Feng Y."/>
            <person name="Mount A."/>
            <person name="Hedgecock D."/>
            <person name="Xu Z."/>
            <person name="Liu Y."/>
            <person name="Domazet-Loso T."/>
            <person name="Du Y."/>
            <person name="Sun X."/>
            <person name="Zhang S."/>
            <person name="Liu B."/>
            <person name="Cheng P."/>
            <person name="Jiang X."/>
            <person name="Li J."/>
            <person name="Fan D."/>
            <person name="Wang W."/>
            <person name="Fu W."/>
            <person name="Wang T."/>
            <person name="Wang B."/>
            <person name="Zhang J."/>
            <person name="Peng Z."/>
            <person name="Li Y."/>
            <person name="Li N."/>
            <person name="Wang J."/>
            <person name="Chen M."/>
            <person name="He Y."/>
            <person name="Tan F."/>
            <person name="Song X."/>
            <person name="Zheng Q."/>
            <person name="Huang R."/>
            <person name="Yang H."/>
            <person name="Du X."/>
            <person name="Chen L."/>
            <person name="Yang M."/>
            <person name="Gaffney P.M."/>
            <person name="Wang S."/>
            <person name="Luo L."/>
            <person name="She Z."/>
            <person name="Ming Y."/>
            <person name="Huang W."/>
            <person name="Zhang S."/>
            <person name="Huang B."/>
            <person name="Zhang Y."/>
            <person name="Qu T."/>
            <person name="Ni P."/>
            <person name="Miao G."/>
            <person name="Wang J."/>
            <person name="Wang Q."/>
            <person name="Steinberg C.E."/>
            <person name="Wang H."/>
            <person name="Li N."/>
            <person name="Qian L."/>
            <person name="Zhang G."/>
            <person name="Li Y."/>
            <person name="Yang H."/>
            <person name="Liu X."/>
            <person name="Wang J."/>
            <person name="Yin Y."/>
            <person name="Wang J."/>
        </authorList>
    </citation>
    <scope>NUCLEOTIDE SEQUENCE [LARGE SCALE GENOMIC DNA]</scope>
    <source>
        <strain evidence="12">05x7-T-G4-1.051#20</strain>
    </source>
</reference>
<dbReference type="GO" id="GO:0008499">
    <property type="term" value="F:N-acetyl-beta-D-glucosaminide beta-(1,3)-galactosyltransferase activity"/>
    <property type="evidence" value="ECO:0007669"/>
    <property type="project" value="TreeGrafter"/>
</dbReference>
<dbReference type="GO" id="GO:0006493">
    <property type="term" value="P:protein O-linked glycosylation"/>
    <property type="evidence" value="ECO:0007669"/>
    <property type="project" value="TreeGrafter"/>
</dbReference>
<gene>
    <name evidence="12" type="ORF">CGI_10014463</name>
</gene>
<dbReference type="InterPro" id="IPR002659">
    <property type="entry name" value="Glyco_trans_31"/>
</dbReference>
<accession>K1RD49</accession>
<dbReference type="PANTHER" id="PTHR11214:SF376">
    <property type="entry name" value="HEXOSYLTRANSFERASE"/>
    <property type="match status" value="1"/>
</dbReference>
<keyword evidence="4 12" id="KW-0808">Transferase</keyword>